<feature type="domain" description="POP1 C-terminal" evidence="7">
    <location>
        <begin position="737"/>
        <end position="893"/>
    </location>
</feature>
<feature type="region of interest" description="Disordered" evidence="4">
    <location>
        <begin position="499"/>
        <end position="525"/>
    </location>
</feature>
<evidence type="ECO:0000259" key="5">
    <source>
        <dbReference type="Pfam" id="PF06978"/>
    </source>
</evidence>
<dbReference type="Pfam" id="PF08170">
    <property type="entry name" value="POPLD"/>
    <property type="match status" value="1"/>
</dbReference>
<comment type="subcellular location">
    <subcellularLocation>
        <location evidence="1">Nucleus</location>
    </subcellularLocation>
</comment>
<dbReference type="Proteomes" id="UP000184300">
    <property type="component" value="Unassembled WGS sequence"/>
</dbReference>
<name>A0A1L9VMR9_ASPGL</name>
<evidence type="ECO:0000259" key="6">
    <source>
        <dbReference type="Pfam" id="PF08170"/>
    </source>
</evidence>
<dbReference type="InterPro" id="IPR012590">
    <property type="entry name" value="POPLD_dom"/>
</dbReference>
<dbReference type="GO" id="GO:0005655">
    <property type="term" value="C:nucleolar ribonuclease P complex"/>
    <property type="evidence" value="ECO:0007669"/>
    <property type="project" value="InterPro"/>
</dbReference>
<dbReference type="PANTHER" id="PTHR22731:SF3">
    <property type="entry name" value="RIBONUCLEASES P_MRP PROTEIN SUBUNIT POP1"/>
    <property type="match status" value="1"/>
</dbReference>
<dbReference type="InterPro" id="IPR009723">
    <property type="entry name" value="Pop1_N"/>
</dbReference>
<dbReference type="EMBL" id="KV878895">
    <property type="protein sequence ID" value="OJJ85228.1"/>
    <property type="molecule type" value="Genomic_DNA"/>
</dbReference>
<keyword evidence="2" id="KW-0819">tRNA processing</keyword>
<feature type="compositionally biased region" description="Basic and acidic residues" evidence="4">
    <location>
        <begin position="668"/>
        <end position="688"/>
    </location>
</feature>
<dbReference type="GeneID" id="34456735"/>
<feature type="region of interest" description="Disordered" evidence="4">
    <location>
        <begin position="804"/>
        <end position="826"/>
    </location>
</feature>
<evidence type="ECO:0000256" key="2">
    <source>
        <dbReference type="ARBA" id="ARBA00022694"/>
    </source>
</evidence>
<reference evidence="9" key="1">
    <citation type="journal article" date="2017" name="Genome Biol.">
        <title>Comparative genomics reveals high biological diversity and specific adaptations in the industrially and medically important fungal genus Aspergillus.</title>
        <authorList>
            <person name="de Vries R.P."/>
            <person name="Riley R."/>
            <person name="Wiebenga A."/>
            <person name="Aguilar-Osorio G."/>
            <person name="Amillis S."/>
            <person name="Uchima C.A."/>
            <person name="Anderluh G."/>
            <person name="Asadollahi M."/>
            <person name="Askin M."/>
            <person name="Barry K."/>
            <person name="Battaglia E."/>
            <person name="Bayram O."/>
            <person name="Benocci T."/>
            <person name="Braus-Stromeyer S.A."/>
            <person name="Caldana C."/>
            <person name="Canovas D."/>
            <person name="Cerqueira G.C."/>
            <person name="Chen F."/>
            <person name="Chen W."/>
            <person name="Choi C."/>
            <person name="Clum A."/>
            <person name="Dos Santos R.A."/>
            <person name="Damasio A.R."/>
            <person name="Diallinas G."/>
            <person name="Emri T."/>
            <person name="Fekete E."/>
            <person name="Flipphi M."/>
            <person name="Freyberg S."/>
            <person name="Gallo A."/>
            <person name="Gournas C."/>
            <person name="Habgood R."/>
            <person name="Hainaut M."/>
            <person name="Harispe M.L."/>
            <person name="Henrissat B."/>
            <person name="Hilden K.S."/>
            <person name="Hope R."/>
            <person name="Hossain A."/>
            <person name="Karabika E."/>
            <person name="Karaffa L."/>
            <person name="Karanyi Z."/>
            <person name="Krasevec N."/>
            <person name="Kuo A."/>
            <person name="Kusch H."/>
            <person name="LaButti K."/>
            <person name="Lagendijk E.L."/>
            <person name="Lapidus A."/>
            <person name="Levasseur A."/>
            <person name="Lindquist E."/>
            <person name="Lipzen A."/>
            <person name="Logrieco A.F."/>
            <person name="MacCabe A."/>
            <person name="Maekelae M.R."/>
            <person name="Malavazi I."/>
            <person name="Melin P."/>
            <person name="Meyer V."/>
            <person name="Mielnichuk N."/>
            <person name="Miskei M."/>
            <person name="Molnar A.P."/>
            <person name="Mule G."/>
            <person name="Ngan C.Y."/>
            <person name="Orejas M."/>
            <person name="Orosz E."/>
            <person name="Ouedraogo J.P."/>
            <person name="Overkamp K.M."/>
            <person name="Park H.-S."/>
            <person name="Perrone G."/>
            <person name="Piumi F."/>
            <person name="Punt P.J."/>
            <person name="Ram A.F."/>
            <person name="Ramon A."/>
            <person name="Rauscher S."/>
            <person name="Record E."/>
            <person name="Riano-Pachon D.M."/>
            <person name="Robert V."/>
            <person name="Roehrig J."/>
            <person name="Ruller R."/>
            <person name="Salamov A."/>
            <person name="Salih N.S."/>
            <person name="Samson R.A."/>
            <person name="Sandor E."/>
            <person name="Sanguinetti M."/>
            <person name="Schuetze T."/>
            <person name="Sepcic K."/>
            <person name="Shelest E."/>
            <person name="Sherlock G."/>
            <person name="Sophianopoulou V."/>
            <person name="Squina F.M."/>
            <person name="Sun H."/>
            <person name="Susca A."/>
            <person name="Todd R.B."/>
            <person name="Tsang A."/>
            <person name="Unkles S.E."/>
            <person name="van de Wiele N."/>
            <person name="van Rossen-Uffink D."/>
            <person name="Oliveira J.V."/>
            <person name="Vesth T.C."/>
            <person name="Visser J."/>
            <person name="Yu J.-H."/>
            <person name="Zhou M."/>
            <person name="Andersen M.R."/>
            <person name="Archer D.B."/>
            <person name="Baker S.E."/>
            <person name="Benoit I."/>
            <person name="Brakhage A.A."/>
            <person name="Braus G.H."/>
            <person name="Fischer R."/>
            <person name="Frisvad J.C."/>
            <person name="Goldman G.H."/>
            <person name="Houbraken J."/>
            <person name="Oakley B."/>
            <person name="Pocsi I."/>
            <person name="Scazzocchio C."/>
            <person name="Seiboth B."/>
            <person name="vanKuyk P.A."/>
            <person name="Wortman J."/>
            <person name="Dyer P.S."/>
            <person name="Grigoriev I.V."/>
        </authorList>
    </citation>
    <scope>NUCLEOTIDE SEQUENCE [LARGE SCALE GENOMIC DNA]</scope>
    <source>
        <strain evidence="9">CBS 516.65</strain>
    </source>
</reference>
<dbReference type="STRING" id="1160497.A0A1L9VMR9"/>
<dbReference type="RefSeq" id="XP_022401926.1">
    <property type="nucleotide sequence ID" value="XM_022540474.1"/>
</dbReference>
<feature type="region of interest" description="Disordered" evidence="4">
    <location>
        <begin position="668"/>
        <end position="711"/>
    </location>
</feature>
<organism evidence="8 9">
    <name type="scientific">Aspergillus glaucus CBS 516.65</name>
    <dbReference type="NCBI Taxonomy" id="1160497"/>
    <lineage>
        <taxon>Eukaryota</taxon>
        <taxon>Fungi</taxon>
        <taxon>Dikarya</taxon>
        <taxon>Ascomycota</taxon>
        <taxon>Pezizomycotina</taxon>
        <taxon>Eurotiomycetes</taxon>
        <taxon>Eurotiomycetidae</taxon>
        <taxon>Eurotiales</taxon>
        <taxon>Aspergillaceae</taxon>
        <taxon>Aspergillus</taxon>
        <taxon>Aspergillus subgen. Aspergillus</taxon>
    </lineage>
</organism>
<gene>
    <name evidence="8" type="ORF">ASPGLDRAFT_124342</name>
</gene>
<accession>A0A1L9VMR9</accession>
<dbReference type="OrthoDB" id="442863at2759"/>
<feature type="region of interest" description="Disordered" evidence="4">
    <location>
        <begin position="1"/>
        <end position="26"/>
    </location>
</feature>
<dbReference type="GO" id="GO:0001682">
    <property type="term" value="P:tRNA 5'-leader removal"/>
    <property type="evidence" value="ECO:0007669"/>
    <property type="project" value="InterPro"/>
</dbReference>
<feature type="region of interest" description="Disordered" evidence="4">
    <location>
        <begin position="139"/>
        <end position="162"/>
    </location>
</feature>
<feature type="compositionally biased region" description="Gly residues" evidence="4">
    <location>
        <begin position="811"/>
        <end position="821"/>
    </location>
</feature>
<evidence type="ECO:0000256" key="3">
    <source>
        <dbReference type="ARBA" id="ARBA00023242"/>
    </source>
</evidence>
<evidence type="ECO:0000256" key="1">
    <source>
        <dbReference type="ARBA" id="ARBA00004123"/>
    </source>
</evidence>
<sequence length="895" mass="99414">MSSNLPFKRKKPTPQTSADRKRAKTFDARTLAAQSADAALSASGELDVAAYLSAREFEIQALERGIQQSKAAGTSRAFQQVPRSLRRRTASHNVKRVPQRLRARAKREMVEDNTPTVTARRRKPTSHLRLRLETARRLQNLNRKTKSKRTHSKAKQSHETRLQLEASGSHAYNTAPRVPKIKKYKLSRPPPPESKYKKRQRCKTWLPTHVYHAKRAHMTESWRFAVPLSPTEKSYRPTHRARGQRGAVAWDESYVSTIQIEGSEAGLEGVLRGLGIEGEEVWGVKGRKWRGGTRVLQTWVFEREKRSPIAPVTLIRGAEEKLDKEVEMVDVDADADSSSNSSKKKDRKRIFIRVHPSAFLQLWNELLEASKMQSPPVMVEDLRFEIGSIEVTGPGATEALIAALQPTDGTPASGSPEATWASLLGVTNPSSLPQNALLAFSVSDPRLHFPSQTLRASSDETHMQDQAMLLASWPPDQTQSTAKLFDRPSRLAATRQLPSQKAINRRRTLAGPGNRPSRQDSDPHIPILAFASRPATTSGKKNNDHADNLPGSWTVLLPWKCVLPVWYSLMYYPLSSGGNPRFGGLQEQQQLAFEAGTPWFPSDFPGTRAGWEWELHEREQRQKQWESRPKGRRVEFNRLDLGNGCSRGEIGRGWACDWERLLLGSREEPQKPHAEHQEKQPAEARKLDAPANADADAHPAHPRDLSPPIPIHQIPASEAKQKLSAQYEMDPKSDNGALATVRIWLVRRGTPSPRARIYRLPEGEIGRRWLDLEKLHKTPPAKENKSGLSMGMSAEDARRSLATSLISGSSSGSGSGLGSFSGDGEDELPIPTEEELIGFVTTGGYNLAEGQGTGIGSIAMARVIASSGTRKGTVNKCIVRGAGERVGRLGYWEMI</sequence>
<proteinExistence type="predicted"/>
<dbReference type="InterPro" id="IPR055079">
    <property type="entry name" value="POP1_C"/>
</dbReference>
<dbReference type="Pfam" id="PF22770">
    <property type="entry name" value="POP1_C"/>
    <property type="match status" value="1"/>
</dbReference>
<keyword evidence="9" id="KW-1185">Reference proteome</keyword>
<evidence type="ECO:0000313" key="9">
    <source>
        <dbReference type="Proteomes" id="UP000184300"/>
    </source>
</evidence>
<evidence type="ECO:0000313" key="8">
    <source>
        <dbReference type="EMBL" id="OJJ85228.1"/>
    </source>
</evidence>
<evidence type="ECO:0000259" key="7">
    <source>
        <dbReference type="Pfam" id="PF22770"/>
    </source>
</evidence>
<feature type="region of interest" description="Disordered" evidence="4">
    <location>
        <begin position="107"/>
        <end position="126"/>
    </location>
</feature>
<feature type="domain" description="Pop1 N-terminal" evidence="5">
    <location>
        <begin position="51"/>
        <end position="262"/>
    </location>
</feature>
<protein>
    <submittedName>
        <fullName evidence="8">Uncharacterized protein</fullName>
    </submittedName>
</protein>
<dbReference type="AlphaFoldDB" id="A0A1L9VMR9"/>
<evidence type="ECO:0000256" key="4">
    <source>
        <dbReference type="SAM" id="MobiDB-lite"/>
    </source>
</evidence>
<dbReference type="InterPro" id="IPR039182">
    <property type="entry name" value="Pop1"/>
</dbReference>
<feature type="compositionally biased region" description="Basic and acidic residues" evidence="4">
    <location>
        <begin position="695"/>
        <end position="704"/>
    </location>
</feature>
<feature type="compositionally biased region" description="Basic residues" evidence="4">
    <location>
        <begin position="143"/>
        <end position="155"/>
    </location>
</feature>
<feature type="domain" description="POPLD" evidence="6">
    <location>
        <begin position="552"/>
        <end position="658"/>
    </location>
</feature>
<dbReference type="PANTHER" id="PTHR22731">
    <property type="entry name" value="RIBONUCLEASES P/MRP PROTEIN SUBUNIT POP1"/>
    <property type="match status" value="1"/>
</dbReference>
<dbReference type="GO" id="GO:0000172">
    <property type="term" value="C:ribonuclease MRP complex"/>
    <property type="evidence" value="ECO:0007669"/>
    <property type="project" value="InterPro"/>
</dbReference>
<dbReference type="Pfam" id="PF06978">
    <property type="entry name" value="POP1_N"/>
    <property type="match status" value="1"/>
</dbReference>
<keyword evidence="3" id="KW-0539">Nucleus</keyword>
<dbReference type="VEuPathDB" id="FungiDB:ASPGLDRAFT_124342"/>